<keyword evidence="3" id="KW-0808">Transferase</keyword>
<feature type="compositionally biased region" description="Low complexity" evidence="1">
    <location>
        <begin position="94"/>
        <end position="110"/>
    </location>
</feature>
<keyword evidence="2" id="KW-1133">Transmembrane helix</keyword>
<keyword evidence="3" id="KW-0418">Kinase</keyword>
<evidence type="ECO:0000256" key="1">
    <source>
        <dbReference type="SAM" id="MobiDB-lite"/>
    </source>
</evidence>
<gene>
    <name evidence="3" type="ORF">NCTC13443_04013</name>
</gene>
<dbReference type="Proteomes" id="UP000255518">
    <property type="component" value="Unassembled WGS sequence"/>
</dbReference>
<evidence type="ECO:0000313" key="3">
    <source>
        <dbReference type="EMBL" id="STT03647.1"/>
    </source>
</evidence>
<feature type="region of interest" description="Disordered" evidence="1">
    <location>
        <begin position="91"/>
        <end position="113"/>
    </location>
</feature>
<proteinExistence type="predicted"/>
<keyword evidence="2" id="KW-0812">Transmembrane</keyword>
<accession>A0A377V076</accession>
<dbReference type="AlphaFoldDB" id="A0A377V076"/>
<dbReference type="EMBL" id="UGKT01000001">
    <property type="protein sequence ID" value="STT03647.1"/>
    <property type="molecule type" value="Genomic_DNA"/>
</dbReference>
<organism evidence="3 4">
    <name type="scientific">Klebsiella pneumoniae</name>
    <dbReference type="NCBI Taxonomy" id="573"/>
    <lineage>
        <taxon>Bacteria</taxon>
        <taxon>Pseudomonadati</taxon>
        <taxon>Pseudomonadota</taxon>
        <taxon>Gammaproteobacteria</taxon>
        <taxon>Enterobacterales</taxon>
        <taxon>Enterobacteriaceae</taxon>
        <taxon>Klebsiella/Raoultella group</taxon>
        <taxon>Klebsiella</taxon>
        <taxon>Klebsiella pneumoniae complex</taxon>
    </lineage>
</organism>
<feature type="transmembrane region" description="Helical" evidence="2">
    <location>
        <begin position="12"/>
        <end position="33"/>
    </location>
</feature>
<evidence type="ECO:0000256" key="2">
    <source>
        <dbReference type="SAM" id="Phobius"/>
    </source>
</evidence>
<dbReference type="GO" id="GO:0016301">
    <property type="term" value="F:kinase activity"/>
    <property type="evidence" value="ECO:0007669"/>
    <property type="project" value="UniProtKB-KW"/>
</dbReference>
<reference evidence="3 4" key="1">
    <citation type="submission" date="2018-06" db="EMBL/GenBank/DDBJ databases">
        <authorList>
            <consortium name="Pathogen Informatics"/>
            <person name="Doyle S."/>
        </authorList>
    </citation>
    <scope>NUCLEOTIDE SEQUENCE [LARGE SCALE GENOMIC DNA]</scope>
    <source>
        <strain evidence="3 4">NCTC13443</strain>
    </source>
</reference>
<name>A0A377V076_KLEPN</name>
<evidence type="ECO:0000313" key="4">
    <source>
        <dbReference type="Proteomes" id="UP000255518"/>
    </source>
</evidence>
<keyword evidence="2" id="KW-0472">Membrane</keyword>
<protein>
    <submittedName>
        <fullName evidence="3">Sensor histidine kinase</fullName>
    </submittedName>
</protein>
<sequence>MRFWPASLQSRLMALLFLALLLANTLTLSLLFYERMSSARSVMLGNLASDVATSVAILDRLPAAERPQWLPKLARGNYRYLLDAGERGDLPGQLARPGRGPLPAGGAERAVSGKYCGDPRPAAAYSGPYYPSTTARR</sequence>